<keyword evidence="3" id="KW-1185">Reference proteome</keyword>
<organism evidence="2 3">
    <name type="scientific">Durusdinium trenchii</name>
    <dbReference type="NCBI Taxonomy" id="1381693"/>
    <lineage>
        <taxon>Eukaryota</taxon>
        <taxon>Sar</taxon>
        <taxon>Alveolata</taxon>
        <taxon>Dinophyceae</taxon>
        <taxon>Suessiales</taxon>
        <taxon>Symbiodiniaceae</taxon>
        <taxon>Durusdinium</taxon>
    </lineage>
</organism>
<dbReference type="EMBL" id="CAXAMN010023818">
    <property type="protein sequence ID" value="CAK9081252.1"/>
    <property type="molecule type" value="Genomic_DNA"/>
</dbReference>
<proteinExistence type="predicted"/>
<sequence>MDVTLPAAAPPEDNTTQTSREQPTQKEIRCSRLVAENQNPSARYVGNTPKEELLLEHVREFEDQFVNVYGNRFLFLCPPNEYGIPKFLPSTIRPTHLPYQELYEYKSCAKFLADFFNYDELAPPDRYPSVIPAPASVLTWQAGDCFDLSIALASLLIGVGYDAYCVSGFAPRFITTR</sequence>
<comment type="caution">
    <text evidence="2">The sequence shown here is derived from an EMBL/GenBank/DDBJ whole genome shotgun (WGS) entry which is preliminary data.</text>
</comment>
<dbReference type="InterPro" id="IPR033551">
    <property type="entry name" value="DRC7/lobo"/>
</dbReference>
<gene>
    <name evidence="2" type="ORF">CCMP2556_LOCUS39769</name>
</gene>
<evidence type="ECO:0000313" key="3">
    <source>
        <dbReference type="Proteomes" id="UP001642484"/>
    </source>
</evidence>
<reference evidence="2 3" key="1">
    <citation type="submission" date="2024-02" db="EMBL/GenBank/DDBJ databases">
        <authorList>
            <person name="Chen Y."/>
            <person name="Shah S."/>
            <person name="Dougan E. K."/>
            <person name="Thang M."/>
            <person name="Chan C."/>
        </authorList>
    </citation>
    <scope>NUCLEOTIDE SEQUENCE [LARGE SCALE GENOMIC DNA]</scope>
</reference>
<dbReference type="PANTHER" id="PTHR35249:SF2">
    <property type="entry name" value="DYNEIN REGULATORY COMPLEX SUBUNIT 7"/>
    <property type="match status" value="1"/>
</dbReference>
<dbReference type="Proteomes" id="UP001642484">
    <property type="component" value="Unassembled WGS sequence"/>
</dbReference>
<feature type="compositionally biased region" description="Polar residues" evidence="1">
    <location>
        <begin position="13"/>
        <end position="22"/>
    </location>
</feature>
<evidence type="ECO:0000256" key="1">
    <source>
        <dbReference type="SAM" id="MobiDB-lite"/>
    </source>
</evidence>
<name>A0ABP0PZ05_9DINO</name>
<dbReference type="SUPFAM" id="SSF54001">
    <property type="entry name" value="Cysteine proteinases"/>
    <property type="match status" value="1"/>
</dbReference>
<evidence type="ECO:0000313" key="2">
    <source>
        <dbReference type="EMBL" id="CAK9081252.1"/>
    </source>
</evidence>
<feature type="non-terminal residue" evidence="2">
    <location>
        <position position="177"/>
    </location>
</feature>
<dbReference type="InterPro" id="IPR038765">
    <property type="entry name" value="Papain-like_cys_pep_sf"/>
</dbReference>
<feature type="region of interest" description="Disordered" evidence="1">
    <location>
        <begin position="1"/>
        <end position="26"/>
    </location>
</feature>
<dbReference type="PANTHER" id="PTHR35249">
    <property type="entry name" value="DYNEIN REGULATORY COMPLEX SUBUNIT 7"/>
    <property type="match status" value="1"/>
</dbReference>
<accession>A0ABP0PZ05</accession>
<protein>
    <submittedName>
        <fullName evidence="2">Uncharacterized protein</fullName>
    </submittedName>
</protein>